<evidence type="ECO:0000256" key="5">
    <source>
        <dbReference type="ARBA" id="ARBA00022741"/>
    </source>
</evidence>
<comment type="caution">
    <text evidence="11">The sequence shown here is derived from an EMBL/GenBank/DDBJ whole genome shotgun (WGS) entry which is preliminary data.</text>
</comment>
<evidence type="ECO:0000313" key="12">
    <source>
        <dbReference type="Proteomes" id="UP000240638"/>
    </source>
</evidence>
<reference evidence="11 12" key="1">
    <citation type="submission" date="2018-03" db="EMBL/GenBank/DDBJ databases">
        <title>Whole genome analyses suggest that Burkholderia sensu lato contains two further novel genera in the rhizoxinica-symbiotica group Mycetohabitans gen. nov., and Trinickia gen. nov.: implications for the evolution of diazotrophy and nodulation in the Burkholderiaceae.</title>
        <authorList>
            <person name="Estrada De Los Santos P."/>
            <person name="Palmer M."/>
            <person name="Chavez-Ramirez B."/>
            <person name="Steenkamp E.T."/>
            <person name="Hirsch A.M."/>
            <person name="Manyaka P."/>
            <person name="Maluk M."/>
            <person name="Lafos M."/>
            <person name="Crook M."/>
            <person name="Gross E."/>
            <person name="Simon M.F."/>
            <person name="Bueno Dos Reis Junior F."/>
            <person name="Poole P.S."/>
            <person name="Venter S.N."/>
            <person name="James E.K."/>
        </authorList>
    </citation>
    <scope>NUCLEOTIDE SEQUENCE [LARGE SCALE GENOMIC DNA]</scope>
    <source>
        <strain evidence="11 12">JPY-366</strain>
    </source>
</reference>
<keyword evidence="2" id="KW-1003">Cell membrane</keyword>
<keyword evidence="5" id="KW-0547">Nucleotide-binding</keyword>
<dbReference type="InterPro" id="IPR003439">
    <property type="entry name" value="ABC_transporter-like_ATP-bd"/>
</dbReference>
<proteinExistence type="predicted"/>
<dbReference type="PROSITE" id="PS50893">
    <property type="entry name" value="ABC_TRANSPORTER_2"/>
    <property type="match status" value="1"/>
</dbReference>
<name>A0A2T3XX42_9BURK</name>
<evidence type="ECO:0000256" key="7">
    <source>
        <dbReference type="ARBA" id="ARBA00022989"/>
    </source>
</evidence>
<keyword evidence="4 9" id="KW-0812">Transmembrane</keyword>
<sequence length="584" mass="63654">MTQTASFVRNLAFAISLLRRSSPHAFHFAIGANVATGLIPVAVVYFGARLIEQLTQGHTLAAVAALIVGYVVLCAFQDSLDAISSFVLDTLSDAVRITVKGEVNRAVSTFPDLSIHEDADLRETAVLSASAGERIAELVMRLYAVSVGIVIVIPVTILTARIAWWVPVLMLLAMAPATLLRAKAERASWDVCEHHASTFNELRLLERVLTQPDYAKDLRTYAMQDWLLHRWHWRYRGYFSAAKMVRVRNAGKLAAASLFASACLGVSLAVIADGFSASRFNVGDLAIFLGALVQLRDGLRAIVYNFGDTLAVTYAVHPYRRLLEAHAAHRRERRCEAPKQPDATQPPTAQLSLDSVTLEYRGAATPALIGIDLTVRAGETIAVVGDNGAGKSSLMKLLCGLYEPSSGSLTWEGASHRVPRIVAVFQDFARFPLTPRENLVLPDRDDSRAAASLQAVGLNALLSGLDKPLTTEMEDGSDLSGGQWQRLAIARAVAHAHDADLLVFDEPTSALDPESEARIMSLLLETAAGKTAFIVSHRLALTRFVDRIIVLDRGRIVEDGSHHTLMQANGKYARMFRAQAAFYH</sequence>
<dbReference type="InterPro" id="IPR017871">
    <property type="entry name" value="ABC_transporter-like_CS"/>
</dbReference>
<dbReference type="SUPFAM" id="SSF52540">
    <property type="entry name" value="P-loop containing nucleoside triphosphate hydrolases"/>
    <property type="match status" value="1"/>
</dbReference>
<dbReference type="RefSeq" id="WP_107150493.1">
    <property type="nucleotide sequence ID" value="NZ_PYUC01000004.1"/>
</dbReference>
<evidence type="ECO:0000256" key="9">
    <source>
        <dbReference type="SAM" id="Phobius"/>
    </source>
</evidence>
<dbReference type="Pfam" id="PF00005">
    <property type="entry name" value="ABC_tran"/>
    <property type="match status" value="1"/>
</dbReference>
<dbReference type="AlphaFoldDB" id="A0A2T3XX42"/>
<evidence type="ECO:0000256" key="6">
    <source>
        <dbReference type="ARBA" id="ARBA00022840"/>
    </source>
</evidence>
<evidence type="ECO:0000256" key="3">
    <source>
        <dbReference type="ARBA" id="ARBA00022519"/>
    </source>
</evidence>
<accession>A0A2T3XX42</accession>
<dbReference type="InterPro" id="IPR027417">
    <property type="entry name" value="P-loop_NTPase"/>
</dbReference>
<dbReference type="InterPro" id="IPR036640">
    <property type="entry name" value="ABC1_TM_sf"/>
</dbReference>
<dbReference type="Gene3D" id="3.40.50.300">
    <property type="entry name" value="P-loop containing nucleotide triphosphate hydrolases"/>
    <property type="match status" value="1"/>
</dbReference>
<keyword evidence="8 9" id="KW-0472">Membrane</keyword>
<dbReference type="GO" id="GO:0034040">
    <property type="term" value="F:ATPase-coupled lipid transmembrane transporter activity"/>
    <property type="evidence" value="ECO:0007669"/>
    <property type="project" value="TreeGrafter"/>
</dbReference>
<comment type="subcellular location">
    <subcellularLocation>
        <location evidence="1">Cell membrane</location>
        <topology evidence="1">Multi-pass membrane protein</topology>
    </subcellularLocation>
</comment>
<dbReference type="InterPro" id="IPR039421">
    <property type="entry name" value="Type_1_exporter"/>
</dbReference>
<evidence type="ECO:0000256" key="8">
    <source>
        <dbReference type="ARBA" id="ARBA00023136"/>
    </source>
</evidence>
<dbReference type="SUPFAM" id="SSF90123">
    <property type="entry name" value="ABC transporter transmembrane region"/>
    <property type="match status" value="1"/>
</dbReference>
<dbReference type="GO" id="GO:0005524">
    <property type="term" value="F:ATP binding"/>
    <property type="evidence" value="ECO:0007669"/>
    <property type="project" value="UniProtKB-KW"/>
</dbReference>
<dbReference type="PROSITE" id="PS00211">
    <property type="entry name" value="ABC_TRANSPORTER_1"/>
    <property type="match status" value="1"/>
</dbReference>
<keyword evidence="7 9" id="KW-1133">Transmembrane helix</keyword>
<keyword evidence="6" id="KW-0067">ATP-binding</keyword>
<evidence type="ECO:0000256" key="2">
    <source>
        <dbReference type="ARBA" id="ARBA00022475"/>
    </source>
</evidence>
<evidence type="ECO:0000259" key="10">
    <source>
        <dbReference type="PROSITE" id="PS50893"/>
    </source>
</evidence>
<dbReference type="Proteomes" id="UP000240638">
    <property type="component" value="Unassembled WGS sequence"/>
</dbReference>
<protein>
    <recommendedName>
        <fullName evidence="10">ABC transporter domain-containing protein</fullName>
    </recommendedName>
</protein>
<dbReference type="SMART" id="SM00382">
    <property type="entry name" value="AAA"/>
    <property type="match status" value="1"/>
</dbReference>
<evidence type="ECO:0000313" key="11">
    <source>
        <dbReference type="EMBL" id="PTB21080.1"/>
    </source>
</evidence>
<feature type="transmembrane region" description="Helical" evidence="9">
    <location>
        <begin position="58"/>
        <end position="76"/>
    </location>
</feature>
<organism evidence="11 12">
    <name type="scientific">Trinickia symbiotica</name>
    <dbReference type="NCBI Taxonomy" id="863227"/>
    <lineage>
        <taxon>Bacteria</taxon>
        <taxon>Pseudomonadati</taxon>
        <taxon>Pseudomonadota</taxon>
        <taxon>Betaproteobacteria</taxon>
        <taxon>Burkholderiales</taxon>
        <taxon>Burkholderiaceae</taxon>
        <taxon>Trinickia</taxon>
    </lineage>
</organism>
<evidence type="ECO:0000256" key="1">
    <source>
        <dbReference type="ARBA" id="ARBA00004651"/>
    </source>
</evidence>
<dbReference type="CDD" id="cd03228">
    <property type="entry name" value="ABCC_MRP_Like"/>
    <property type="match status" value="1"/>
</dbReference>
<dbReference type="GO" id="GO:0016887">
    <property type="term" value="F:ATP hydrolysis activity"/>
    <property type="evidence" value="ECO:0007669"/>
    <property type="project" value="InterPro"/>
</dbReference>
<keyword evidence="3" id="KW-0997">Cell inner membrane</keyword>
<dbReference type="PANTHER" id="PTHR24221:SF654">
    <property type="entry name" value="ATP-BINDING CASSETTE SUB-FAMILY B MEMBER 6"/>
    <property type="match status" value="1"/>
</dbReference>
<gene>
    <name evidence="11" type="ORF">C9I57_10230</name>
</gene>
<dbReference type="GO" id="GO:0005886">
    <property type="term" value="C:plasma membrane"/>
    <property type="evidence" value="ECO:0007669"/>
    <property type="project" value="UniProtKB-SubCell"/>
</dbReference>
<feature type="transmembrane region" description="Helical" evidence="9">
    <location>
        <begin position="138"/>
        <end position="156"/>
    </location>
</feature>
<dbReference type="EMBL" id="PYUC01000004">
    <property type="protein sequence ID" value="PTB21080.1"/>
    <property type="molecule type" value="Genomic_DNA"/>
</dbReference>
<evidence type="ECO:0000256" key="4">
    <source>
        <dbReference type="ARBA" id="ARBA00022692"/>
    </source>
</evidence>
<feature type="transmembrane region" description="Helical" evidence="9">
    <location>
        <begin position="25"/>
        <end position="46"/>
    </location>
</feature>
<dbReference type="InterPro" id="IPR003593">
    <property type="entry name" value="AAA+_ATPase"/>
</dbReference>
<dbReference type="PANTHER" id="PTHR24221">
    <property type="entry name" value="ATP-BINDING CASSETTE SUB-FAMILY B"/>
    <property type="match status" value="1"/>
</dbReference>
<dbReference type="Gene3D" id="1.20.1560.10">
    <property type="entry name" value="ABC transporter type 1, transmembrane domain"/>
    <property type="match status" value="1"/>
</dbReference>
<feature type="domain" description="ABC transporter" evidence="10">
    <location>
        <begin position="351"/>
        <end position="578"/>
    </location>
</feature>